<gene>
    <name evidence="1" type="ORF">EDD42_2019</name>
</gene>
<dbReference type="InterPro" id="IPR036412">
    <property type="entry name" value="HAD-like_sf"/>
</dbReference>
<accession>A0A3N2C345</accession>
<dbReference type="NCBIfam" id="TIGR01509">
    <property type="entry name" value="HAD-SF-IA-v3"/>
    <property type="match status" value="1"/>
</dbReference>
<name>A0A3N2C345_9MICO</name>
<dbReference type="AlphaFoldDB" id="A0A3N2C345"/>
<evidence type="ECO:0000313" key="1">
    <source>
        <dbReference type="EMBL" id="ROR81937.1"/>
    </source>
</evidence>
<dbReference type="GO" id="GO:0016787">
    <property type="term" value="F:hydrolase activity"/>
    <property type="evidence" value="ECO:0007669"/>
    <property type="project" value="UniProtKB-KW"/>
</dbReference>
<dbReference type="Gene3D" id="3.40.50.1000">
    <property type="entry name" value="HAD superfamily/HAD-like"/>
    <property type="match status" value="1"/>
</dbReference>
<dbReference type="CDD" id="cd07505">
    <property type="entry name" value="HAD_BPGM-like"/>
    <property type="match status" value="1"/>
</dbReference>
<reference evidence="1 2" key="1">
    <citation type="submission" date="2018-11" db="EMBL/GenBank/DDBJ databases">
        <title>Sequencing the genomes of 1000 actinobacteria strains.</title>
        <authorList>
            <person name="Klenk H.-P."/>
        </authorList>
    </citation>
    <scope>NUCLEOTIDE SEQUENCE [LARGE SCALE GENOMIC DNA]</scope>
    <source>
        <strain evidence="1 2">DSM 14012</strain>
    </source>
</reference>
<proteinExistence type="predicted"/>
<evidence type="ECO:0000313" key="2">
    <source>
        <dbReference type="Proteomes" id="UP000266915"/>
    </source>
</evidence>
<dbReference type="Gene3D" id="1.10.150.240">
    <property type="entry name" value="Putative phosphatase, domain 2"/>
    <property type="match status" value="1"/>
</dbReference>
<comment type="caution">
    <text evidence="1">The sequence shown here is derived from an EMBL/GenBank/DDBJ whole genome shotgun (WGS) entry which is preliminary data.</text>
</comment>
<dbReference type="PRINTS" id="PR00413">
    <property type="entry name" value="HADHALOGNASE"/>
</dbReference>
<dbReference type="PANTHER" id="PTHR18901">
    <property type="entry name" value="2-DEOXYGLUCOSE-6-PHOSPHATE PHOSPHATASE 2"/>
    <property type="match status" value="1"/>
</dbReference>
<dbReference type="EMBL" id="RKHL01000001">
    <property type="protein sequence ID" value="ROR81937.1"/>
    <property type="molecule type" value="Genomic_DNA"/>
</dbReference>
<dbReference type="SFLD" id="SFLDG01129">
    <property type="entry name" value="C1.5:_HAD__Beta-PGM__Phosphata"/>
    <property type="match status" value="1"/>
</dbReference>
<dbReference type="InterPro" id="IPR023198">
    <property type="entry name" value="PGP-like_dom2"/>
</dbReference>
<dbReference type="InterPro" id="IPR023214">
    <property type="entry name" value="HAD_sf"/>
</dbReference>
<dbReference type="InterPro" id="IPR006439">
    <property type="entry name" value="HAD-SF_hydro_IA"/>
</dbReference>
<dbReference type="SFLD" id="SFLDS00003">
    <property type="entry name" value="Haloacid_Dehalogenase"/>
    <property type="match status" value="1"/>
</dbReference>
<protein>
    <submittedName>
        <fullName evidence="1">HAD superfamily hydrolase (TIGR01509 family)</fullName>
    </submittedName>
</protein>
<keyword evidence="2" id="KW-1185">Reference proteome</keyword>
<organism evidence="1 2">
    <name type="scientific">Plantibacter flavus</name>
    <dbReference type="NCBI Taxonomy" id="150123"/>
    <lineage>
        <taxon>Bacteria</taxon>
        <taxon>Bacillati</taxon>
        <taxon>Actinomycetota</taxon>
        <taxon>Actinomycetes</taxon>
        <taxon>Micrococcales</taxon>
        <taxon>Microbacteriaceae</taxon>
        <taxon>Plantibacter</taxon>
    </lineage>
</organism>
<dbReference type="Pfam" id="PF00702">
    <property type="entry name" value="Hydrolase"/>
    <property type="match status" value="1"/>
</dbReference>
<sequence length="234" mass="24884">MTTLLPAAVLWDMDGTVVDTEPYWMEAETELVAAHGGTWTHEDGLLLVGNGLWDSAAVLQGRGVALDADTIVAHLTDHVRRLIQERGVPFRPGAQELLHELREAGVPTALVTMSIRSMAEDIASGIPFDAFDLIVAGDEVEQPKPHPDPYLRAAEALGVDPRECIAIEDSATGLASALAAGTIAVSVPHIVPIPEGPHHTTWDTLAGRSVADLAELRSTASGITHHPETEAAQR</sequence>
<dbReference type="RefSeq" id="WP_234993973.1">
    <property type="nucleotide sequence ID" value="NZ_FXAP01000001.1"/>
</dbReference>
<keyword evidence="1" id="KW-0378">Hydrolase</keyword>
<dbReference type="SUPFAM" id="SSF56784">
    <property type="entry name" value="HAD-like"/>
    <property type="match status" value="1"/>
</dbReference>
<dbReference type="Proteomes" id="UP000266915">
    <property type="component" value="Unassembled WGS sequence"/>
</dbReference>
<dbReference type="PANTHER" id="PTHR18901:SF38">
    <property type="entry name" value="PSEUDOURIDINE-5'-PHOSPHATASE"/>
    <property type="match status" value="1"/>
</dbReference>